<dbReference type="GO" id="GO:0005783">
    <property type="term" value="C:endoplasmic reticulum"/>
    <property type="evidence" value="ECO:0007669"/>
    <property type="project" value="TreeGrafter"/>
</dbReference>
<dbReference type="AlphaFoldDB" id="A0A4P9ZBL2"/>
<dbReference type="InterPro" id="IPR051645">
    <property type="entry name" value="PER33/POM33_regulator"/>
</dbReference>
<evidence type="ECO:0000313" key="6">
    <source>
        <dbReference type="EMBL" id="RKP30058.1"/>
    </source>
</evidence>
<dbReference type="PANTHER" id="PTHR12703:SF4">
    <property type="entry name" value="TRANSMEMBRANE PROTEIN 33"/>
    <property type="match status" value="1"/>
</dbReference>
<protein>
    <submittedName>
        <fullName evidence="6">Uncharacterized protein</fullName>
    </submittedName>
</protein>
<dbReference type="OrthoDB" id="5581259at2759"/>
<name>A0A4P9ZBL2_9ASCO</name>
<keyword evidence="2 5" id="KW-0812">Transmembrane</keyword>
<keyword evidence="7" id="KW-1185">Reference proteome</keyword>
<feature type="transmembrane region" description="Helical" evidence="5">
    <location>
        <begin position="53"/>
        <end position="70"/>
    </location>
</feature>
<evidence type="ECO:0000256" key="5">
    <source>
        <dbReference type="SAM" id="Phobius"/>
    </source>
</evidence>
<dbReference type="PANTHER" id="PTHR12703">
    <property type="entry name" value="TRANSMEMBRANE PROTEIN 33"/>
    <property type="match status" value="1"/>
</dbReference>
<reference evidence="7" key="1">
    <citation type="journal article" date="2018" name="Nat. Microbiol.">
        <title>Leveraging single-cell genomics to expand the fungal tree of life.</title>
        <authorList>
            <person name="Ahrendt S.R."/>
            <person name="Quandt C.A."/>
            <person name="Ciobanu D."/>
            <person name="Clum A."/>
            <person name="Salamov A."/>
            <person name="Andreopoulos B."/>
            <person name="Cheng J.F."/>
            <person name="Woyke T."/>
            <person name="Pelin A."/>
            <person name="Henrissat B."/>
            <person name="Reynolds N.K."/>
            <person name="Benny G.L."/>
            <person name="Smith M.E."/>
            <person name="James T.Y."/>
            <person name="Grigoriev I.V."/>
        </authorList>
    </citation>
    <scope>NUCLEOTIDE SEQUENCE [LARGE SCALE GENOMIC DNA]</scope>
    <source>
        <strain evidence="7">Baker2002</strain>
    </source>
</reference>
<feature type="transmembrane region" description="Helical" evidence="5">
    <location>
        <begin position="171"/>
        <end position="189"/>
    </location>
</feature>
<dbReference type="EMBL" id="ML004467">
    <property type="protein sequence ID" value="RKP30058.1"/>
    <property type="molecule type" value="Genomic_DNA"/>
</dbReference>
<dbReference type="Proteomes" id="UP000268321">
    <property type="component" value="Unassembled WGS sequence"/>
</dbReference>
<gene>
    <name evidence="6" type="ORF">METBISCDRAFT_17171</name>
</gene>
<proteinExistence type="predicted"/>
<evidence type="ECO:0000256" key="1">
    <source>
        <dbReference type="ARBA" id="ARBA00004141"/>
    </source>
</evidence>
<dbReference type="GO" id="GO:0016020">
    <property type="term" value="C:membrane"/>
    <property type="evidence" value="ECO:0007669"/>
    <property type="project" value="UniProtKB-SubCell"/>
</dbReference>
<keyword evidence="3 5" id="KW-1133">Transmembrane helix</keyword>
<sequence>MSPKTYKPAPLPVKLAALARSPQFFWFLGHATSVVLFLTLQIVLFFTRPLSTILYRLILVSELVSYGIVAKLLGLLKKSVFKMQSIHDENVQYVGFAVVLFLTSFKLGPWSKALYSYVIFSFFHAIVYFQANLLEVMPMSLAAQAAWSDRITFMSSNYNQQALYFASMNEVFLVMDFLWAVPAILFRIFRDPVYILYQAVLMFAVAVFLKLRYAHSAYTRNILMQLDAKVTGLLSHPVVPSALLQFYAVNFKGMVLWITEMIPTPTQVSKKTQ</sequence>
<feature type="transmembrane region" description="Helical" evidence="5">
    <location>
        <begin position="24"/>
        <end position="47"/>
    </location>
</feature>
<evidence type="ECO:0000256" key="4">
    <source>
        <dbReference type="ARBA" id="ARBA00023136"/>
    </source>
</evidence>
<feature type="transmembrane region" description="Helical" evidence="5">
    <location>
        <begin position="195"/>
        <end position="214"/>
    </location>
</feature>
<feature type="transmembrane region" description="Helical" evidence="5">
    <location>
        <begin position="114"/>
        <end position="134"/>
    </location>
</feature>
<accession>A0A4P9ZBL2</accession>
<dbReference type="GO" id="GO:0061024">
    <property type="term" value="P:membrane organization"/>
    <property type="evidence" value="ECO:0007669"/>
    <property type="project" value="TreeGrafter"/>
</dbReference>
<evidence type="ECO:0000256" key="3">
    <source>
        <dbReference type="ARBA" id="ARBA00022989"/>
    </source>
</evidence>
<evidence type="ECO:0000256" key="2">
    <source>
        <dbReference type="ARBA" id="ARBA00022692"/>
    </source>
</evidence>
<comment type="subcellular location">
    <subcellularLocation>
        <location evidence="1">Membrane</location>
        <topology evidence="1">Multi-pass membrane protein</topology>
    </subcellularLocation>
</comment>
<evidence type="ECO:0000313" key="7">
    <source>
        <dbReference type="Proteomes" id="UP000268321"/>
    </source>
</evidence>
<organism evidence="6 7">
    <name type="scientific">Metschnikowia bicuspidata</name>
    <dbReference type="NCBI Taxonomy" id="27322"/>
    <lineage>
        <taxon>Eukaryota</taxon>
        <taxon>Fungi</taxon>
        <taxon>Dikarya</taxon>
        <taxon>Ascomycota</taxon>
        <taxon>Saccharomycotina</taxon>
        <taxon>Pichiomycetes</taxon>
        <taxon>Metschnikowiaceae</taxon>
        <taxon>Metschnikowia</taxon>
    </lineage>
</organism>
<feature type="transmembrane region" description="Helical" evidence="5">
    <location>
        <begin position="91"/>
        <end position="108"/>
    </location>
</feature>
<keyword evidence="4 5" id="KW-0472">Membrane</keyword>
<dbReference type="GO" id="GO:0071786">
    <property type="term" value="P:endoplasmic reticulum tubular network organization"/>
    <property type="evidence" value="ECO:0007669"/>
    <property type="project" value="TreeGrafter"/>
</dbReference>